<proteinExistence type="predicted"/>
<keyword evidence="2" id="KW-1185">Reference proteome</keyword>
<dbReference type="AlphaFoldDB" id="A0A164B3F0"/>
<dbReference type="RefSeq" id="WP_075510310.1">
    <property type="nucleotide sequence ID" value="NZ_LWCI01000100.1"/>
</dbReference>
<sequence>MDWTPVNGSLMMTRRQPSGYEYRIRQQDNGRALLIAEGRISDGKPPERREVCASTQAAVQLANQWEWQTRA</sequence>
<reference evidence="2" key="1">
    <citation type="submission" date="2016-04" db="EMBL/GenBank/DDBJ databases">
        <authorList>
            <person name="Strapagiel D."/>
            <person name="Borowka P."/>
            <person name="Marciniak B."/>
            <person name="Bakula Z."/>
            <person name="Van Ingen J."/>
            <person name="Safianowska A."/>
            <person name="Dziadek J."/>
            <person name="Jagielski T."/>
        </authorList>
    </citation>
    <scope>NUCLEOTIDE SEQUENCE [LARGE SCALE GENOMIC DNA]</scope>
    <source>
        <strain evidence="2">1010001458</strain>
    </source>
</reference>
<evidence type="ECO:0000313" key="2">
    <source>
        <dbReference type="Proteomes" id="UP000077342"/>
    </source>
</evidence>
<dbReference type="EMBL" id="LWCI01000100">
    <property type="protein sequence ID" value="KZS63078.1"/>
    <property type="molecule type" value="Genomic_DNA"/>
</dbReference>
<name>A0A164B3F0_9MYCO</name>
<organism evidence="1 2">
    <name type="scientific">Mycobacterium ostraviense</name>
    <dbReference type="NCBI Taxonomy" id="2738409"/>
    <lineage>
        <taxon>Bacteria</taxon>
        <taxon>Bacillati</taxon>
        <taxon>Actinomycetota</taxon>
        <taxon>Actinomycetes</taxon>
        <taxon>Mycobacteriales</taxon>
        <taxon>Mycobacteriaceae</taxon>
        <taxon>Mycobacterium</taxon>
    </lineage>
</organism>
<gene>
    <name evidence="1" type="ORF">A4G28_04395</name>
</gene>
<dbReference type="Proteomes" id="UP000077342">
    <property type="component" value="Unassembled WGS sequence"/>
</dbReference>
<accession>A0A164B3F0</accession>
<comment type="caution">
    <text evidence="1">The sequence shown here is derived from an EMBL/GenBank/DDBJ whole genome shotgun (WGS) entry which is preliminary data.</text>
</comment>
<evidence type="ECO:0000313" key="1">
    <source>
        <dbReference type="EMBL" id="KZS63078.1"/>
    </source>
</evidence>
<protein>
    <submittedName>
        <fullName evidence="1">Uncharacterized protein</fullName>
    </submittedName>
</protein>